<keyword evidence="2" id="KW-0472">Membrane</keyword>
<dbReference type="SUPFAM" id="SSF48452">
    <property type="entry name" value="TPR-like"/>
    <property type="match status" value="1"/>
</dbReference>
<evidence type="ECO:0000313" key="4">
    <source>
        <dbReference type="Proteomes" id="UP000000445"/>
    </source>
</evidence>
<accession>B9KA45</accession>
<dbReference type="STRING" id="309803.CTN_1652"/>
<keyword evidence="2" id="KW-1133">Transmembrane helix</keyword>
<dbReference type="Pfam" id="PF13174">
    <property type="entry name" value="TPR_6"/>
    <property type="match status" value="1"/>
</dbReference>
<sequence>MNAVEKIVRDLLSEKRITEARNLLSLFPGEFPHLELEVEYAARNWKAVKRIYESLPEELKEKYAEHYEHATSQYSIDYSREAEEALKELERKNVQGAISIVESIVKDYPELVEVIALRYKLARQRNDRKAMEKYRKLLMELDRTHPVLLENGLSSRKTGLFEILTISLLVAIFLVSLFALYIVPSSVKKESETPVIEQTVDIKPLEQRVEDVLSNIAVLSESMGKLNDLVEGRFTEVQSDVKTVSEDLESLKDLLANLNRKLSQIESALSTISTRESTPSVVYVPSKESRIERAKSLWFLGYMFYLRREYDEAIRRFDLAIEEIGEENVYFKDDVYYYRALSYYFKGDLSTARRLFEDFIEKFPDSEYTDDAEYFLKRI</sequence>
<keyword evidence="1" id="KW-0175">Coiled coil</keyword>
<dbReference type="InterPro" id="IPR011990">
    <property type="entry name" value="TPR-like_helical_dom_sf"/>
</dbReference>
<evidence type="ECO:0000313" key="3">
    <source>
        <dbReference type="EMBL" id="ACM23828.1"/>
    </source>
</evidence>
<dbReference type="InterPro" id="IPR019734">
    <property type="entry name" value="TPR_rpt"/>
</dbReference>
<feature type="transmembrane region" description="Helical" evidence="2">
    <location>
        <begin position="163"/>
        <end position="183"/>
    </location>
</feature>
<evidence type="ECO:0000256" key="2">
    <source>
        <dbReference type="SAM" id="Phobius"/>
    </source>
</evidence>
<keyword evidence="2" id="KW-0812">Transmembrane</keyword>
<keyword evidence="4" id="KW-1185">Reference proteome</keyword>
<dbReference type="eggNOG" id="COG1729">
    <property type="taxonomic scope" value="Bacteria"/>
</dbReference>
<dbReference type="HOGENOM" id="CLU_733489_0_0_0"/>
<dbReference type="EMBL" id="CP000916">
    <property type="protein sequence ID" value="ACM23828.1"/>
    <property type="molecule type" value="Genomic_DNA"/>
</dbReference>
<protein>
    <submittedName>
        <fullName evidence="3">Tetratricopeptide TPR_2 repeat protein</fullName>
    </submittedName>
</protein>
<gene>
    <name evidence="3" type="ordered locus">CTN_1652</name>
</gene>
<dbReference type="RefSeq" id="WP_015920066.1">
    <property type="nucleotide sequence ID" value="NC_011978.1"/>
</dbReference>
<dbReference type="KEGG" id="tna:CTN_1652"/>
<organism evidence="3 4">
    <name type="scientific">Thermotoga neapolitana (strain ATCC 49049 / DSM 4359 / NBRC 107923 / NS-E)</name>
    <dbReference type="NCBI Taxonomy" id="309803"/>
    <lineage>
        <taxon>Bacteria</taxon>
        <taxon>Thermotogati</taxon>
        <taxon>Thermotogota</taxon>
        <taxon>Thermotogae</taxon>
        <taxon>Thermotogales</taxon>
        <taxon>Thermotogaceae</taxon>
        <taxon>Thermotoga</taxon>
    </lineage>
</organism>
<feature type="coiled-coil region" evidence="1">
    <location>
        <begin position="241"/>
        <end position="275"/>
    </location>
</feature>
<dbReference type="Gene3D" id="1.25.40.10">
    <property type="entry name" value="Tetratricopeptide repeat domain"/>
    <property type="match status" value="1"/>
</dbReference>
<name>B9KA45_THENN</name>
<reference evidence="3 4" key="1">
    <citation type="journal article" date="2009" name="Biosci. Biotechnol. Biochem.">
        <title>WeGAS: a web-based microbial genome annotation system.</title>
        <authorList>
            <person name="Lee D."/>
            <person name="Seo H."/>
            <person name="Park C."/>
            <person name="Park K."/>
        </authorList>
    </citation>
    <scope>NUCLEOTIDE SEQUENCE [LARGE SCALE GENOMIC DNA]</scope>
    <source>
        <strain evidence="4">ATCC 49049 / DSM 4359 / NBRC 107923 / NS-E</strain>
    </source>
</reference>
<dbReference type="Proteomes" id="UP000000445">
    <property type="component" value="Chromosome"/>
</dbReference>
<dbReference type="AlphaFoldDB" id="B9KA45"/>
<proteinExistence type="predicted"/>
<evidence type="ECO:0000256" key="1">
    <source>
        <dbReference type="SAM" id="Coils"/>
    </source>
</evidence>